<evidence type="ECO:0000313" key="2">
    <source>
        <dbReference type="EMBL" id="SDG24748.1"/>
    </source>
</evidence>
<keyword evidence="1" id="KW-1133">Transmembrane helix</keyword>
<reference evidence="3" key="1">
    <citation type="submission" date="2016-10" db="EMBL/GenBank/DDBJ databases">
        <authorList>
            <person name="Varghese N."/>
            <person name="Submissions S."/>
        </authorList>
    </citation>
    <scope>NUCLEOTIDE SEQUENCE [LARGE SCALE GENOMIC DNA]</scope>
    <source>
        <strain evidence="3">CGMCC 4.3506</strain>
    </source>
</reference>
<evidence type="ECO:0000256" key="1">
    <source>
        <dbReference type="SAM" id="Phobius"/>
    </source>
</evidence>
<evidence type="ECO:0000313" key="3">
    <source>
        <dbReference type="Proteomes" id="UP000199623"/>
    </source>
</evidence>
<keyword evidence="1" id="KW-0812">Transmembrane</keyword>
<keyword evidence="3" id="KW-1185">Reference proteome</keyword>
<feature type="transmembrane region" description="Helical" evidence="1">
    <location>
        <begin position="12"/>
        <end position="30"/>
    </location>
</feature>
<organism evidence="2 3">
    <name type="scientific">Lentzea fradiae</name>
    <dbReference type="NCBI Taxonomy" id="200378"/>
    <lineage>
        <taxon>Bacteria</taxon>
        <taxon>Bacillati</taxon>
        <taxon>Actinomycetota</taxon>
        <taxon>Actinomycetes</taxon>
        <taxon>Pseudonocardiales</taxon>
        <taxon>Pseudonocardiaceae</taxon>
        <taxon>Lentzea</taxon>
    </lineage>
</organism>
<dbReference type="Proteomes" id="UP000199623">
    <property type="component" value="Unassembled WGS sequence"/>
</dbReference>
<name>A0A1G7SP64_9PSEU</name>
<keyword evidence="1" id="KW-0472">Membrane</keyword>
<dbReference type="AlphaFoldDB" id="A0A1G7SP64"/>
<proteinExistence type="predicted"/>
<accession>A0A1G7SP64</accession>
<gene>
    <name evidence="2" type="ORF">SAMN05216553_106375</name>
</gene>
<protein>
    <submittedName>
        <fullName evidence="2">Uncharacterized protein</fullName>
    </submittedName>
</protein>
<sequence length="31" mass="3324">MRTAKDRAAQYTAFALVAAGVTAMVLLALWL</sequence>
<dbReference type="EMBL" id="FNCC01000006">
    <property type="protein sequence ID" value="SDG24748.1"/>
    <property type="molecule type" value="Genomic_DNA"/>
</dbReference>